<name>A0AAD5Q4H0_PYTIN</name>
<dbReference type="AlphaFoldDB" id="A0AAD5Q4H0"/>
<keyword evidence="3" id="KW-0143">Chaperone</keyword>
<reference evidence="5" key="1">
    <citation type="submission" date="2021-12" db="EMBL/GenBank/DDBJ databases">
        <title>Prjna785345.</title>
        <authorList>
            <person name="Rujirawat T."/>
            <person name="Krajaejun T."/>
        </authorList>
    </citation>
    <scope>NUCLEOTIDE SEQUENCE</scope>
    <source>
        <strain evidence="5">Pi057C3</strain>
    </source>
</reference>
<evidence type="ECO:0000256" key="4">
    <source>
        <dbReference type="SAM" id="MobiDB-lite"/>
    </source>
</evidence>
<gene>
    <name evidence="5" type="ORF">P43SY_003268</name>
</gene>
<dbReference type="PANTHER" id="PTHR15069:SF1">
    <property type="entry name" value="PROTEASOME ASSEMBLY CHAPERONE 1"/>
    <property type="match status" value="1"/>
</dbReference>
<dbReference type="PANTHER" id="PTHR15069">
    <property type="entry name" value="PROTEASOME ASSEMBLY CHAPERONE 1"/>
    <property type="match status" value="1"/>
</dbReference>
<organism evidence="5 6">
    <name type="scientific">Pythium insidiosum</name>
    <name type="common">Pythiosis disease agent</name>
    <dbReference type="NCBI Taxonomy" id="114742"/>
    <lineage>
        <taxon>Eukaryota</taxon>
        <taxon>Sar</taxon>
        <taxon>Stramenopiles</taxon>
        <taxon>Oomycota</taxon>
        <taxon>Peronosporomycetes</taxon>
        <taxon>Pythiales</taxon>
        <taxon>Pythiaceae</taxon>
        <taxon>Pythium</taxon>
    </lineage>
</organism>
<evidence type="ECO:0000256" key="2">
    <source>
        <dbReference type="ARBA" id="ARBA00019180"/>
    </source>
</evidence>
<proteinExistence type="inferred from homology"/>
<feature type="region of interest" description="Disordered" evidence="4">
    <location>
        <begin position="251"/>
        <end position="270"/>
    </location>
</feature>
<evidence type="ECO:0000256" key="3">
    <source>
        <dbReference type="ARBA" id="ARBA00023186"/>
    </source>
</evidence>
<evidence type="ECO:0000313" key="5">
    <source>
        <dbReference type="EMBL" id="KAJ0396245.1"/>
    </source>
</evidence>
<sequence length="270" mass="29370">MALALRFAEEAEFSSRACEPSYDDEPEAAPSRAFFRWSRAAREHVGGVQGRLAVQTLVVATPNAAAQRFLRGLTQHWQPIGTLVVSDQRVPRVSMSELVAATELRSPVGPGDSAFGRHVAVIVPTELSSQSIWTWTQTLLERVEAQEIVVLESQLSTIYSHGDDDDDDVPSLRVLTTSAARDEKLARLLPTLETPRFLVGVAAALLTQGELRHRRVRAFVSLCTANTPAAMATRSFAPLLSLLDLPSPSFSSPPAGSTSIEEDEFSALYT</sequence>
<feature type="compositionally biased region" description="Acidic residues" evidence="4">
    <location>
        <begin position="260"/>
        <end position="270"/>
    </location>
</feature>
<evidence type="ECO:0000256" key="1">
    <source>
        <dbReference type="ARBA" id="ARBA00005261"/>
    </source>
</evidence>
<dbReference type="GO" id="GO:0005783">
    <property type="term" value="C:endoplasmic reticulum"/>
    <property type="evidence" value="ECO:0007669"/>
    <property type="project" value="InterPro"/>
</dbReference>
<keyword evidence="6" id="KW-1185">Reference proteome</keyword>
<protein>
    <recommendedName>
        <fullName evidence="2">Proteasome assembly chaperone 1</fullName>
    </recommendedName>
</protein>
<evidence type="ECO:0000313" key="6">
    <source>
        <dbReference type="Proteomes" id="UP001209570"/>
    </source>
</evidence>
<dbReference type="InterPro" id="IPR016565">
    <property type="entry name" value="Proteasome_assmbl_chp_1"/>
</dbReference>
<dbReference type="EMBL" id="JAKCXM010000304">
    <property type="protein sequence ID" value="KAJ0396245.1"/>
    <property type="molecule type" value="Genomic_DNA"/>
</dbReference>
<comment type="caution">
    <text evidence="5">The sequence shown here is derived from an EMBL/GenBank/DDBJ whole genome shotgun (WGS) entry which is preliminary data.</text>
</comment>
<dbReference type="GO" id="GO:0080129">
    <property type="term" value="P:proteasome core complex assembly"/>
    <property type="evidence" value="ECO:0007669"/>
    <property type="project" value="TreeGrafter"/>
</dbReference>
<dbReference type="GO" id="GO:0070628">
    <property type="term" value="F:proteasome binding"/>
    <property type="evidence" value="ECO:0007669"/>
    <property type="project" value="TreeGrafter"/>
</dbReference>
<dbReference type="Proteomes" id="UP001209570">
    <property type="component" value="Unassembled WGS sequence"/>
</dbReference>
<accession>A0AAD5Q4H0</accession>
<comment type="similarity">
    <text evidence="1">Belongs to the PSMG1 family.</text>
</comment>